<comment type="similarity">
    <text evidence="2 7">Belongs to the EPSP synthase family.</text>
</comment>
<keyword evidence="10" id="KW-1185">Reference proteome</keyword>
<comment type="function">
    <text evidence="7">Catalyzes the transfer of the enolpyruvyl moiety of phosphoenolpyruvate (PEP) to the 5-hydroxyl of shikimate-3-phosphate (S3P) to produce enolpyruvyl shikimate-3-phosphate and inorganic phosphate.</text>
</comment>
<feature type="binding site" evidence="7">
    <location>
        <position position="171"/>
    </location>
    <ligand>
        <name>3-phosphoshikimate</name>
        <dbReference type="ChEBI" id="CHEBI:145989"/>
    </ligand>
</feature>
<keyword evidence="7" id="KW-0963">Cytoplasm</keyword>
<evidence type="ECO:0000256" key="3">
    <source>
        <dbReference type="ARBA" id="ARBA00022605"/>
    </source>
</evidence>
<comment type="catalytic activity">
    <reaction evidence="6">
        <text>3-phosphoshikimate + phosphoenolpyruvate = 5-O-(1-carboxyvinyl)-3-phosphoshikimate + phosphate</text>
        <dbReference type="Rhea" id="RHEA:21256"/>
        <dbReference type="ChEBI" id="CHEBI:43474"/>
        <dbReference type="ChEBI" id="CHEBI:57701"/>
        <dbReference type="ChEBI" id="CHEBI:58702"/>
        <dbReference type="ChEBI" id="CHEBI:145989"/>
        <dbReference type="EC" id="2.5.1.19"/>
    </reaction>
    <physiologicalReaction direction="left-to-right" evidence="6">
        <dbReference type="Rhea" id="RHEA:21257"/>
    </physiologicalReaction>
</comment>
<dbReference type="SUPFAM" id="SSF55205">
    <property type="entry name" value="EPT/RTPC-like"/>
    <property type="match status" value="1"/>
</dbReference>
<dbReference type="PIRSF" id="PIRSF000505">
    <property type="entry name" value="EPSPS"/>
    <property type="match status" value="1"/>
</dbReference>
<proteinExistence type="inferred from homology"/>
<comment type="caution">
    <text evidence="9">The sequence shown here is derived from an EMBL/GenBank/DDBJ whole genome shotgun (WGS) entry which is preliminary data.</text>
</comment>
<dbReference type="CDD" id="cd01556">
    <property type="entry name" value="EPSP_synthase"/>
    <property type="match status" value="1"/>
</dbReference>
<feature type="binding site" evidence="7">
    <location>
        <position position="22"/>
    </location>
    <ligand>
        <name>3-phosphoshikimate</name>
        <dbReference type="ChEBI" id="CHEBI:145989"/>
    </ligand>
</feature>
<feature type="binding site" evidence="7">
    <location>
        <position position="69"/>
    </location>
    <ligand>
        <name>phosphoenolpyruvate</name>
        <dbReference type="ChEBI" id="CHEBI:58702"/>
    </ligand>
</feature>
<dbReference type="Gene3D" id="3.65.10.10">
    <property type="entry name" value="Enolpyruvate transferase domain"/>
    <property type="match status" value="3"/>
</dbReference>
<evidence type="ECO:0000313" key="10">
    <source>
        <dbReference type="Proteomes" id="UP000544222"/>
    </source>
</evidence>
<feature type="binding site" evidence="7">
    <location>
        <position position="143"/>
    </location>
    <ligand>
        <name>3-phosphoshikimate</name>
        <dbReference type="ChEBI" id="CHEBI:145989"/>
    </ligand>
</feature>
<dbReference type="PANTHER" id="PTHR21090">
    <property type="entry name" value="AROM/DEHYDROQUINATE SYNTHASE"/>
    <property type="match status" value="1"/>
</dbReference>
<feature type="binding site" evidence="7">
    <location>
        <position position="318"/>
    </location>
    <ligand>
        <name>phosphoenolpyruvate</name>
        <dbReference type="ChEBI" id="CHEBI:58702"/>
    </ligand>
</feature>
<feature type="binding site" evidence="7">
    <location>
        <position position="387"/>
    </location>
    <ligand>
        <name>phosphoenolpyruvate</name>
        <dbReference type="ChEBI" id="CHEBI:58702"/>
    </ligand>
</feature>
<feature type="active site" description="Proton acceptor" evidence="7">
    <location>
        <position position="287"/>
    </location>
</feature>
<dbReference type="GO" id="GO:0008652">
    <property type="term" value="P:amino acid biosynthetic process"/>
    <property type="evidence" value="ECO:0007669"/>
    <property type="project" value="UniProtKB-KW"/>
</dbReference>
<dbReference type="EMBL" id="JACHYB010000001">
    <property type="protein sequence ID" value="MBB3187594.1"/>
    <property type="molecule type" value="Genomic_DNA"/>
</dbReference>
<feature type="binding site" evidence="7">
    <location>
        <position position="287"/>
    </location>
    <ligand>
        <name>3-phosphoshikimate</name>
        <dbReference type="ChEBI" id="CHEBI:145989"/>
    </ligand>
</feature>
<dbReference type="InterPro" id="IPR006264">
    <property type="entry name" value="EPSP_synthase"/>
</dbReference>
<dbReference type="GO" id="GO:0009423">
    <property type="term" value="P:chorismate biosynthetic process"/>
    <property type="evidence" value="ECO:0007669"/>
    <property type="project" value="UniProtKB-UniRule"/>
</dbReference>
<dbReference type="InterPro" id="IPR036968">
    <property type="entry name" value="Enolpyruvate_Tfrase_sf"/>
</dbReference>
<reference evidence="9 10" key="1">
    <citation type="submission" date="2020-08" db="EMBL/GenBank/DDBJ databases">
        <title>Genomic Encyclopedia of Type Strains, Phase IV (KMG-IV): sequencing the most valuable type-strain genomes for metagenomic binning, comparative biology and taxonomic classification.</title>
        <authorList>
            <person name="Goeker M."/>
        </authorList>
    </citation>
    <scope>NUCLEOTIDE SEQUENCE [LARGE SCALE GENOMIC DNA]</scope>
    <source>
        <strain evidence="9 10">DSM 27471</strain>
    </source>
</reference>
<dbReference type="InterPro" id="IPR013792">
    <property type="entry name" value="RNA3'P_cycl/enolpyr_Trfase_a/b"/>
</dbReference>
<keyword evidence="5 7" id="KW-0057">Aromatic amino acid biosynthesis</keyword>
<feature type="binding site" evidence="7">
    <location>
        <position position="145"/>
    </location>
    <ligand>
        <name>phosphoenolpyruvate</name>
        <dbReference type="ChEBI" id="CHEBI:58702"/>
    </ligand>
</feature>
<dbReference type="AlphaFoldDB" id="A0A7W5H2G3"/>
<comment type="subcellular location">
    <subcellularLocation>
        <location evidence="7">Cytoplasm</location>
    </subcellularLocation>
</comment>
<dbReference type="Proteomes" id="UP000544222">
    <property type="component" value="Unassembled WGS sequence"/>
</dbReference>
<evidence type="ECO:0000259" key="8">
    <source>
        <dbReference type="Pfam" id="PF00275"/>
    </source>
</evidence>
<dbReference type="GO" id="GO:0005737">
    <property type="term" value="C:cytoplasm"/>
    <property type="evidence" value="ECO:0007669"/>
    <property type="project" value="UniProtKB-SubCell"/>
</dbReference>
<feature type="binding site" evidence="7">
    <location>
        <position position="21"/>
    </location>
    <ligand>
        <name>3-phosphoshikimate</name>
        <dbReference type="ChEBI" id="CHEBI:145989"/>
    </ligand>
</feature>
<organism evidence="9 10">
    <name type="scientific">Microbacter margulisiae</name>
    <dbReference type="NCBI Taxonomy" id="1350067"/>
    <lineage>
        <taxon>Bacteria</taxon>
        <taxon>Pseudomonadati</taxon>
        <taxon>Bacteroidota</taxon>
        <taxon>Bacteroidia</taxon>
        <taxon>Bacteroidales</taxon>
        <taxon>Porphyromonadaceae</taxon>
        <taxon>Microbacter</taxon>
    </lineage>
</organism>
<comment type="subunit">
    <text evidence="7">Monomer.</text>
</comment>
<comment type="caution">
    <text evidence="7">Lacks conserved residue(s) required for the propagation of feature annotation.</text>
</comment>
<dbReference type="PANTHER" id="PTHR21090:SF5">
    <property type="entry name" value="PENTAFUNCTIONAL AROM POLYPEPTIDE"/>
    <property type="match status" value="1"/>
</dbReference>
<keyword evidence="4 7" id="KW-0808">Transferase</keyword>
<dbReference type="HAMAP" id="MF_00210">
    <property type="entry name" value="EPSP_synth"/>
    <property type="match status" value="1"/>
</dbReference>
<feature type="binding site" evidence="7">
    <location>
        <position position="26"/>
    </location>
    <ligand>
        <name>3-phosphoshikimate</name>
        <dbReference type="ChEBI" id="CHEBI:145989"/>
    </ligand>
</feature>
<evidence type="ECO:0000256" key="1">
    <source>
        <dbReference type="ARBA" id="ARBA00004811"/>
    </source>
</evidence>
<dbReference type="UniPathway" id="UPA00053">
    <property type="reaction ID" value="UER00089"/>
</dbReference>
<dbReference type="RefSeq" id="WP_183413342.1">
    <property type="nucleotide sequence ID" value="NZ_JACHYB010000001.1"/>
</dbReference>
<name>A0A7W5H2G3_9PORP</name>
<dbReference type="GO" id="GO:0009073">
    <property type="term" value="P:aromatic amino acid family biosynthetic process"/>
    <property type="evidence" value="ECO:0007669"/>
    <property type="project" value="UniProtKB-KW"/>
</dbReference>
<evidence type="ECO:0000256" key="6">
    <source>
        <dbReference type="ARBA" id="ARBA00044633"/>
    </source>
</evidence>
<feature type="binding site" evidence="7">
    <location>
        <position position="363"/>
    </location>
    <ligand>
        <name>phosphoenolpyruvate</name>
        <dbReference type="ChEBI" id="CHEBI:58702"/>
    </ligand>
</feature>
<dbReference type="GO" id="GO:0003866">
    <property type="term" value="F:3-phosphoshikimate 1-carboxyvinyltransferase activity"/>
    <property type="evidence" value="ECO:0007669"/>
    <property type="project" value="UniProtKB-UniRule"/>
</dbReference>
<dbReference type="Pfam" id="PF00275">
    <property type="entry name" value="EPSP_synthase"/>
    <property type="match status" value="2"/>
</dbReference>
<feature type="domain" description="Enolpyruvate transferase" evidence="8">
    <location>
        <begin position="60"/>
        <end position="394"/>
    </location>
</feature>
<evidence type="ECO:0000256" key="4">
    <source>
        <dbReference type="ARBA" id="ARBA00022679"/>
    </source>
</evidence>
<dbReference type="InterPro" id="IPR001986">
    <property type="entry name" value="Enolpyruvate_Tfrase_dom"/>
</dbReference>
<sequence length="406" mass="45001">MMYALTPPTRLRGTIDLPTSKSISNRALLLSSLAGNTLPLSKIATCDDTTVMQKALQKDHHTIDIGAAGTAMRFLSAYFATQEGVWTLTGSARMKQRPIRLLVEALNAIGADIRYLEKTGFPPLKITGKALQGGNLTLEGNVSSQFISALLMIAPTMQQGLSLTLNGEIISQPYIHMTLKMMESFGVKAEWETQHIIIKPQPYHPTSFVVESDWSAASYWYGMAALMPDSDMTLIGLQKDSMQGDSKVVELFQLLGVHSEFTEHSVHIFSTGEKITFLSYDFVNQPDIAQTFAVTCCLLDIPFRFEGLKSLIIKETNRIAALKAELLKIGYIINDPEEGVLEWNGTKTSFNVPAVIETYDDHRMAMSLAIAALKHQIIIAHPEVVSKSYPNFWKDVEQVGFLIQPK</sequence>
<keyword evidence="3 7" id="KW-0028">Amino-acid biosynthesis</keyword>
<feature type="domain" description="Enolpyruvate transferase" evidence="8">
    <location>
        <begin position="6"/>
        <end position="57"/>
    </location>
</feature>
<feature type="binding site" evidence="7">
    <location>
        <position position="21"/>
    </location>
    <ligand>
        <name>phosphoenolpyruvate</name>
        <dbReference type="ChEBI" id="CHEBI:58702"/>
    </ligand>
</feature>
<feature type="binding site" evidence="7">
    <location>
        <position position="97"/>
    </location>
    <ligand>
        <name>phosphoenolpyruvate</name>
        <dbReference type="ChEBI" id="CHEBI:58702"/>
    </ligand>
</feature>
<accession>A0A7W5H2G3</accession>
<evidence type="ECO:0000256" key="7">
    <source>
        <dbReference type="HAMAP-Rule" id="MF_00210"/>
    </source>
</evidence>
<protein>
    <recommendedName>
        <fullName evidence="7">3-phosphoshikimate 1-carboxyvinyltransferase</fullName>
        <ecNumber evidence="7">2.5.1.19</ecNumber>
    </recommendedName>
    <alternativeName>
        <fullName evidence="7">5-enolpyruvylshikimate-3-phosphate synthase</fullName>
        <shortName evidence="7">EPSP synthase</shortName>
        <shortName evidence="7">EPSPS</shortName>
    </alternativeName>
</protein>
<evidence type="ECO:0000256" key="5">
    <source>
        <dbReference type="ARBA" id="ARBA00023141"/>
    </source>
</evidence>
<gene>
    <name evidence="7" type="primary">aroA</name>
    <name evidence="9" type="ORF">FHX64_001757</name>
</gene>
<feature type="binding site" evidence="7">
    <location>
        <position position="145"/>
    </location>
    <ligand>
        <name>3-phosphoshikimate</name>
        <dbReference type="ChEBI" id="CHEBI:145989"/>
    </ligand>
</feature>
<feature type="binding site" evidence="7">
    <location>
        <position position="144"/>
    </location>
    <ligand>
        <name>3-phosphoshikimate</name>
        <dbReference type="ChEBI" id="CHEBI:145989"/>
    </ligand>
</feature>
<dbReference type="NCBIfam" id="TIGR01356">
    <property type="entry name" value="aroA"/>
    <property type="match status" value="1"/>
</dbReference>
<evidence type="ECO:0000256" key="2">
    <source>
        <dbReference type="ARBA" id="ARBA00009948"/>
    </source>
</evidence>
<evidence type="ECO:0000313" key="9">
    <source>
        <dbReference type="EMBL" id="MBB3187594.1"/>
    </source>
</evidence>
<dbReference type="EC" id="2.5.1.19" evidence="7"/>
<comment type="pathway">
    <text evidence="1 7">Metabolic intermediate biosynthesis; chorismate biosynthesis; chorismate from D-erythrose 4-phosphate and phosphoenolpyruvate: step 6/7.</text>
</comment>
<feature type="binding site" evidence="7">
    <location>
        <position position="314"/>
    </location>
    <ligand>
        <name>3-phosphoshikimate</name>
        <dbReference type="ChEBI" id="CHEBI:145989"/>
    </ligand>
</feature>